<feature type="transmembrane region" description="Helical" evidence="10">
    <location>
        <begin position="35"/>
        <end position="57"/>
    </location>
</feature>
<dbReference type="GO" id="GO:0098552">
    <property type="term" value="C:side of membrane"/>
    <property type="evidence" value="ECO:0007669"/>
    <property type="project" value="UniProtKB-KW"/>
</dbReference>
<comment type="similarity">
    <text evidence="2 10">Belongs to the peptidase M1 family.</text>
</comment>
<dbReference type="InterPro" id="IPR014782">
    <property type="entry name" value="Peptidase_M1_dom"/>
</dbReference>
<dbReference type="AlphaFoldDB" id="A0AAW1CZP6"/>
<keyword evidence="8 10" id="KW-0482">Metalloprotease</keyword>
<dbReference type="SUPFAM" id="SSF55486">
    <property type="entry name" value="Metalloproteases ('zincins'), catalytic domain"/>
    <property type="match status" value="1"/>
</dbReference>
<keyword evidence="10" id="KW-0812">Transmembrane</keyword>
<dbReference type="CDD" id="cd09601">
    <property type="entry name" value="M1_APN-Q_like"/>
    <property type="match status" value="1"/>
</dbReference>
<keyword evidence="15" id="KW-1185">Reference proteome</keyword>
<dbReference type="PRINTS" id="PR00756">
    <property type="entry name" value="ALADIPTASE"/>
</dbReference>
<keyword evidence="10" id="KW-1133">Transmembrane helix</keyword>
<dbReference type="InterPro" id="IPR024571">
    <property type="entry name" value="ERAP1-like_C_dom"/>
</dbReference>
<dbReference type="GO" id="GO:0043171">
    <property type="term" value="P:peptide catabolic process"/>
    <property type="evidence" value="ECO:0007669"/>
    <property type="project" value="TreeGrafter"/>
</dbReference>
<organism evidence="14 15">
    <name type="scientific">Rhynocoris fuscipes</name>
    <dbReference type="NCBI Taxonomy" id="488301"/>
    <lineage>
        <taxon>Eukaryota</taxon>
        <taxon>Metazoa</taxon>
        <taxon>Ecdysozoa</taxon>
        <taxon>Arthropoda</taxon>
        <taxon>Hexapoda</taxon>
        <taxon>Insecta</taxon>
        <taxon>Pterygota</taxon>
        <taxon>Neoptera</taxon>
        <taxon>Paraneoptera</taxon>
        <taxon>Hemiptera</taxon>
        <taxon>Heteroptera</taxon>
        <taxon>Panheteroptera</taxon>
        <taxon>Cimicomorpha</taxon>
        <taxon>Reduviidae</taxon>
        <taxon>Harpactorinae</taxon>
        <taxon>Harpactorini</taxon>
        <taxon>Rhynocoris</taxon>
    </lineage>
</organism>
<evidence type="ECO:0000256" key="10">
    <source>
        <dbReference type="RuleBase" id="RU364040"/>
    </source>
</evidence>
<evidence type="ECO:0000313" key="14">
    <source>
        <dbReference type="EMBL" id="KAK9504261.1"/>
    </source>
</evidence>
<dbReference type="InterPro" id="IPR042097">
    <property type="entry name" value="Aminopeptidase_N-like_N_sf"/>
</dbReference>
<keyword evidence="3" id="KW-0325">Glycoprotein</keyword>
<dbReference type="GO" id="GO:0006508">
    <property type="term" value="P:proteolysis"/>
    <property type="evidence" value="ECO:0007669"/>
    <property type="project" value="UniProtKB-KW"/>
</dbReference>
<dbReference type="GO" id="GO:0005737">
    <property type="term" value="C:cytoplasm"/>
    <property type="evidence" value="ECO:0007669"/>
    <property type="project" value="TreeGrafter"/>
</dbReference>
<dbReference type="Pfam" id="PF11838">
    <property type="entry name" value="ERAP1_C"/>
    <property type="match status" value="1"/>
</dbReference>
<feature type="domain" description="ERAP1-like C-terminal" evidence="12">
    <location>
        <begin position="617"/>
        <end position="902"/>
    </location>
</feature>
<dbReference type="InterPro" id="IPR050344">
    <property type="entry name" value="Peptidase_M1_aminopeptidases"/>
</dbReference>
<dbReference type="InterPro" id="IPR001930">
    <property type="entry name" value="Peptidase_M1"/>
</dbReference>
<accession>A0AAW1CZP6</accession>
<evidence type="ECO:0000256" key="1">
    <source>
        <dbReference type="ARBA" id="ARBA00004609"/>
    </source>
</evidence>
<dbReference type="InterPro" id="IPR034016">
    <property type="entry name" value="M1_APN-typ"/>
</dbReference>
<evidence type="ECO:0000259" key="13">
    <source>
        <dbReference type="Pfam" id="PF17900"/>
    </source>
</evidence>
<keyword evidence="6 10" id="KW-0378">Hydrolase</keyword>
<dbReference type="EMBL" id="JAPXFL010000007">
    <property type="protein sequence ID" value="KAK9504261.1"/>
    <property type="molecule type" value="Genomic_DNA"/>
</dbReference>
<dbReference type="Gene3D" id="1.10.390.10">
    <property type="entry name" value="Neutral Protease Domain 2"/>
    <property type="match status" value="1"/>
</dbReference>
<keyword evidence="10" id="KW-0031">Aminopeptidase</keyword>
<dbReference type="PANTHER" id="PTHR11533">
    <property type="entry name" value="PROTEASE M1 ZINC METALLOPROTEASE"/>
    <property type="match status" value="1"/>
</dbReference>
<gene>
    <name evidence="14" type="ORF">O3M35_010635</name>
</gene>
<evidence type="ECO:0000256" key="4">
    <source>
        <dbReference type="ARBA" id="ARBA00022670"/>
    </source>
</evidence>
<dbReference type="PANTHER" id="PTHR11533:SF299">
    <property type="entry name" value="AMINOPEPTIDASE"/>
    <property type="match status" value="1"/>
</dbReference>
<comment type="caution">
    <text evidence="14">The sequence shown here is derived from an EMBL/GenBank/DDBJ whole genome shotgun (WGS) entry which is preliminary data.</text>
</comment>
<evidence type="ECO:0000259" key="11">
    <source>
        <dbReference type="Pfam" id="PF01433"/>
    </source>
</evidence>
<reference evidence="14 15" key="1">
    <citation type="submission" date="2022-12" db="EMBL/GenBank/DDBJ databases">
        <title>Chromosome-level genome assembly of true bugs.</title>
        <authorList>
            <person name="Ma L."/>
            <person name="Li H."/>
        </authorList>
    </citation>
    <scope>NUCLEOTIDE SEQUENCE [LARGE SCALE GENOMIC DNA]</scope>
    <source>
        <strain evidence="14">Lab_2022b</strain>
    </source>
</reference>
<dbReference type="Proteomes" id="UP001461498">
    <property type="component" value="Unassembled WGS sequence"/>
</dbReference>
<comment type="cofactor">
    <cofactor evidence="10">
        <name>Zn(2+)</name>
        <dbReference type="ChEBI" id="CHEBI:29105"/>
    </cofactor>
    <text evidence="10">Binds 1 zinc ion per subunit.</text>
</comment>
<comment type="subcellular location">
    <subcellularLocation>
        <location evidence="1">Cell membrane</location>
        <topology evidence="1">Lipid-anchor</topology>
        <topology evidence="1">GPI-anchor</topology>
    </subcellularLocation>
</comment>
<feature type="domain" description="Peptidase M1 membrane alanine aminopeptidase" evidence="11">
    <location>
        <begin position="318"/>
        <end position="531"/>
    </location>
</feature>
<evidence type="ECO:0000256" key="5">
    <source>
        <dbReference type="ARBA" id="ARBA00022723"/>
    </source>
</evidence>
<evidence type="ECO:0000256" key="3">
    <source>
        <dbReference type="ARBA" id="ARBA00022622"/>
    </source>
</evidence>
<evidence type="ECO:0000259" key="12">
    <source>
        <dbReference type="Pfam" id="PF11838"/>
    </source>
</evidence>
<dbReference type="Gene3D" id="1.25.50.20">
    <property type="match status" value="1"/>
</dbReference>
<keyword evidence="9" id="KW-0449">Lipoprotein</keyword>
<keyword evidence="7 10" id="KW-0862">Zinc</keyword>
<evidence type="ECO:0000256" key="9">
    <source>
        <dbReference type="ARBA" id="ARBA00023288"/>
    </source>
</evidence>
<dbReference type="GO" id="GO:0008270">
    <property type="term" value="F:zinc ion binding"/>
    <property type="evidence" value="ECO:0007669"/>
    <property type="project" value="UniProtKB-UniRule"/>
</dbReference>
<dbReference type="InterPro" id="IPR027268">
    <property type="entry name" value="Peptidase_M4/M1_CTD_sf"/>
</dbReference>
<name>A0AAW1CZP6_9HEMI</name>
<keyword evidence="3" id="KW-0336">GPI-anchor</keyword>
<dbReference type="Pfam" id="PF17900">
    <property type="entry name" value="Peptidase_M1_N"/>
    <property type="match status" value="1"/>
</dbReference>
<dbReference type="EMBL" id="JAPXFL010000007">
    <property type="protein sequence ID" value="KAK9504260.1"/>
    <property type="molecule type" value="Genomic_DNA"/>
</dbReference>
<dbReference type="Gene3D" id="2.60.40.1910">
    <property type="match status" value="1"/>
</dbReference>
<dbReference type="GO" id="GO:0042277">
    <property type="term" value="F:peptide binding"/>
    <property type="evidence" value="ECO:0007669"/>
    <property type="project" value="TreeGrafter"/>
</dbReference>
<keyword evidence="5 10" id="KW-0479">Metal-binding</keyword>
<keyword evidence="4 10" id="KW-0645">Protease</keyword>
<evidence type="ECO:0000256" key="6">
    <source>
        <dbReference type="ARBA" id="ARBA00022801"/>
    </source>
</evidence>
<dbReference type="InterPro" id="IPR045357">
    <property type="entry name" value="Aminopeptidase_N-like_N"/>
</dbReference>
<evidence type="ECO:0000313" key="15">
    <source>
        <dbReference type="Proteomes" id="UP001461498"/>
    </source>
</evidence>
<evidence type="ECO:0000256" key="2">
    <source>
        <dbReference type="ARBA" id="ARBA00010136"/>
    </source>
</evidence>
<dbReference type="GO" id="GO:0005615">
    <property type="term" value="C:extracellular space"/>
    <property type="evidence" value="ECO:0007669"/>
    <property type="project" value="TreeGrafter"/>
</dbReference>
<protein>
    <recommendedName>
        <fullName evidence="10">Aminopeptidase</fullName>
        <ecNumber evidence="10">3.4.11.-</ecNumber>
    </recommendedName>
</protein>
<dbReference type="EC" id="3.4.11.-" evidence="10"/>
<evidence type="ECO:0000256" key="8">
    <source>
        <dbReference type="ARBA" id="ARBA00023049"/>
    </source>
</evidence>
<dbReference type="GO" id="GO:0070006">
    <property type="term" value="F:metalloaminopeptidase activity"/>
    <property type="evidence" value="ECO:0007669"/>
    <property type="project" value="TreeGrafter"/>
</dbReference>
<feature type="domain" description="Aminopeptidase N-like N-terminal" evidence="13">
    <location>
        <begin position="88"/>
        <end position="281"/>
    </location>
</feature>
<keyword evidence="10" id="KW-0472">Membrane</keyword>
<dbReference type="Pfam" id="PF01433">
    <property type="entry name" value="Peptidase_M1"/>
    <property type="match status" value="1"/>
</dbReference>
<dbReference type="Gene3D" id="2.60.40.1730">
    <property type="entry name" value="tricorn interacting facor f3 domain"/>
    <property type="match status" value="1"/>
</dbReference>
<dbReference type="SUPFAM" id="SSF63737">
    <property type="entry name" value="Leukotriene A4 hydrolase N-terminal domain"/>
    <property type="match status" value="1"/>
</dbReference>
<sequence length="943" mass="109166">MTGDLTKWSSPDIAQPESNDVKFKRKGGLFVTKKILFLALVLFVIIIIIAVFVTKLLTEKQFKDDEKANDNHTSSEFSSIIRLSEDIKPFHYELKLEPYLDKAPSNKEIFTLYGEVFVHLKALKPTSTVTLNYAGKNVKCIVALNHQNKSLEIKSDKFMKHLELYTIDFEENLTTDVNVTLHLTFRNEITDEEKGFYRRDYLSSNSNKEEWIGATNLEPAFARTMFPCFDEPKFRTTFDITVIRLKNLTVLANTNKQGSTANVDNPDWTWDSFERTPPMPTHKVGIVIGDLGVTKISTEKMLVSIWARTNLLTASVNAAEITTALLEYYNSYFTSDQPIKKFDLVAVPDRINDGYTSPWALIIFSESLMFKEKHSKDEATFALEIGTKLAEQWFGNLVSISWWNDLWLKKSLSLYAAYNAINKIRPEFDIMTEFMVDVFQKALDTESYPHANHIYTISDIIDNSFSNSHLKGCSLLHMICSLSSPDNFKELINNHLEERKLNTTSSQQFWQSLSNIFENNHVDLLKFVEKWLNSGYPVVNCQYNKKNGEVLLDQQPFYIQHPPSISSSWDIPISYSSEKLKIVPERKWFYHNDTSLKFVLDPNSWVLVNVPNLKVPQGFFRVNYDIENWMTLESADLREEEIAQLLDNSYQLAKAGSLPYFIPFNISLSSFNNTRAYSLLRTVSAHLSYLEPFLYERTEFQNFIEKLFEPYIINIINSSTAPNNYYVNQMKMIINEWSCKYDFGDCRNLALDYTETLIKSGNNSVETLPLHVLKNTIRFGDEIYEQIVFNRSSSRLLMPKQRIKLLQALTSSPNNTFILELLENSMSKSLAGVKLNNEEVMEMWNSLSENLDLKDTPFNFLLSHWDYIYQNYHSNYPVFNAIIKGATDSLSEEEHLIKLKTLNDRVIKETNTPVKFLEEAMNRLIVKTAWRKTKFDSVLKYFS</sequence>
<proteinExistence type="inferred from homology"/>
<evidence type="ECO:0000256" key="7">
    <source>
        <dbReference type="ARBA" id="ARBA00022833"/>
    </source>
</evidence>
<dbReference type="GO" id="GO:0005886">
    <property type="term" value="C:plasma membrane"/>
    <property type="evidence" value="ECO:0007669"/>
    <property type="project" value="UniProtKB-SubCell"/>
</dbReference>